<name>A0A917CV86_9BACL</name>
<dbReference type="CDD" id="cd00761">
    <property type="entry name" value="Glyco_tranf_GTA_type"/>
    <property type="match status" value="1"/>
</dbReference>
<keyword evidence="2" id="KW-1185">Reference proteome</keyword>
<sequence>MADVMKTPEALLTIKEHLRKVEVHLNQLNRDDMIHPEKEKHPSEIVFAISLKSKTVSKDWDNVQASLAKTLRSILRSTDQHFRIIIAGHEMPKIRELRNKRVTWLPVDFPPPKAPKDFSKDKMRKRKEIGVYLRKARFTGYFMPLDADDWIHHRFVEYIRSQPYSEAFIIKKGCMVNLVRKEVWLRKHRFYIGCGSSAVFHFKHHDFPRTTERDDVRRKLFRLALKPHSNIDEHLEEADRRYVMVELPLVTWVLGHGDNTSVLQGKKDDGVSAKHYGTSGEKLTGRFYRYFKVNKL</sequence>
<accession>A0A917CV86</accession>
<evidence type="ECO:0000313" key="2">
    <source>
        <dbReference type="Proteomes" id="UP000644756"/>
    </source>
</evidence>
<comment type="caution">
    <text evidence="1">The sequence shown here is derived from an EMBL/GenBank/DDBJ whole genome shotgun (WGS) entry which is preliminary data.</text>
</comment>
<dbReference type="EMBL" id="BMGR01000004">
    <property type="protein sequence ID" value="GGF98762.1"/>
    <property type="molecule type" value="Genomic_DNA"/>
</dbReference>
<dbReference type="AlphaFoldDB" id="A0A917CV86"/>
<reference evidence="1" key="1">
    <citation type="journal article" date="2014" name="Int. J. Syst. Evol. Microbiol.">
        <title>Complete genome sequence of Corynebacterium casei LMG S-19264T (=DSM 44701T), isolated from a smear-ripened cheese.</title>
        <authorList>
            <consortium name="US DOE Joint Genome Institute (JGI-PGF)"/>
            <person name="Walter F."/>
            <person name="Albersmeier A."/>
            <person name="Kalinowski J."/>
            <person name="Ruckert C."/>
        </authorList>
    </citation>
    <scope>NUCLEOTIDE SEQUENCE</scope>
    <source>
        <strain evidence="1">CGMCC 1.12987</strain>
    </source>
</reference>
<gene>
    <name evidence="1" type="ORF">GCM10010916_15030</name>
</gene>
<dbReference type="RefSeq" id="WP_188530442.1">
    <property type="nucleotide sequence ID" value="NZ_BMGR01000004.1"/>
</dbReference>
<protein>
    <submittedName>
        <fullName evidence="1">Uncharacterized protein</fullName>
    </submittedName>
</protein>
<reference evidence="1" key="2">
    <citation type="submission" date="2020-09" db="EMBL/GenBank/DDBJ databases">
        <authorList>
            <person name="Sun Q."/>
            <person name="Zhou Y."/>
        </authorList>
    </citation>
    <scope>NUCLEOTIDE SEQUENCE</scope>
    <source>
        <strain evidence="1">CGMCC 1.12987</strain>
    </source>
</reference>
<proteinExistence type="predicted"/>
<evidence type="ECO:0000313" key="1">
    <source>
        <dbReference type="EMBL" id="GGF98762.1"/>
    </source>
</evidence>
<organism evidence="1 2">
    <name type="scientific">Paenibacillus abyssi</name>
    <dbReference type="NCBI Taxonomy" id="1340531"/>
    <lineage>
        <taxon>Bacteria</taxon>
        <taxon>Bacillati</taxon>
        <taxon>Bacillota</taxon>
        <taxon>Bacilli</taxon>
        <taxon>Bacillales</taxon>
        <taxon>Paenibacillaceae</taxon>
        <taxon>Paenibacillus</taxon>
    </lineage>
</organism>
<dbReference type="Proteomes" id="UP000644756">
    <property type="component" value="Unassembled WGS sequence"/>
</dbReference>